<protein>
    <recommendedName>
        <fullName evidence="1">Gp28/Gp37-like domain-containing protein</fullName>
    </recommendedName>
</protein>
<dbReference type="InterPro" id="IPR029432">
    <property type="entry name" value="Gp28/Gp37-like_dom"/>
</dbReference>
<name>A0A1U7M4L2_TISCR</name>
<dbReference type="Pfam" id="PF14594">
    <property type="entry name" value="Sipho_Gp37"/>
    <property type="match status" value="1"/>
</dbReference>
<dbReference type="EMBL" id="LTDM01000032">
    <property type="protein sequence ID" value="OLS02253.1"/>
    <property type="molecule type" value="Genomic_DNA"/>
</dbReference>
<accession>A0A1U7M4L2</accession>
<evidence type="ECO:0000313" key="3">
    <source>
        <dbReference type="Proteomes" id="UP000186112"/>
    </source>
</evidence>
<reference evidence="2 3" key="1">
    <citation type="submission" date="2016-02" db="EMBL/GenBank/DDBJ databases">
        <title>Genome sequence of Tissierella creatinophila DSM 6911.</title>
        <authorList>
            <person name="Poehlein A."/>
            <person name="Daniel R."/>
        </authorList>
    </citation>
    <scope>NUCLEOTIDE SEQUENCE [LARGE SCALE GENOMIC DNA]</scope>
    <source>
        <strain evidence="2 3">DSM 6911</strain>
    </source>
</reference>
<feature type="domain" description="Gp28/Gp37-like" evidence="1">
    <location>
        <begin position="4"/>
        <end position="343"/>
    </location>
</feature>
<organism evidence="2 3">
    <name type="scientific">Tissierella creatinophila DSM 6911</name>
    <dbReference type="NCBI Taxonomy" id="1123403"/>
    <lineage>
        <taxon>Bacteria</taxon>
        <taxon>Bacillati</taxon>
        <taxon>Bacillota</taxon>
        <taxon>Tissierellia</taxon>
        <taxon>Tissierellales</taxon>
        <taxon>Tissierellaceae</taxon>
        <taxon>Tissierella</taxon>
    </lineage>
</organism>
<gene>
    <name evidence="2" type="ORF">TICRE_16390</name>
</gene>
<evidence type="ECO:0000313" key="2">
    <source>
        <dbReference type="EMBL" id="OLS02253.1"/>
    </source>
</evidence>
<keyword evidence="3" id="KW-1185">Reference proteome</keyword>
<comment type="caution">
    <text evidence="2">The sequence shown here is derived from an EMBL/GenBank/DDBJ whole genome shotgun (WGS) entry which is preliminary data.</text>
</comment>
<dbReference type="OrthoDB" id="9255846at2"/>
<evidence type="ECO:0000259" key="1">
    <source>
        <dbReference type="Pfam" id="PF14594"/>
    </source>
</evidence>
<dbReference type="Proteomes" id="UP000186112">
    <property type="component" value="Unassembled WGS sequence"/>
</dbReference>
<proteinExistence type="predicted"/>
<dbReference type="AlphaFoldDB" id="A0A1U7M4L2"/>
<sequence length="359" mass="40914">MKAIRILSKELDLLGEVDNYLSFSFTRKHYSYGEFQLVTNIKVQNADRLNVGNLVMLGNDKFKVGIIRHKEIKVNEAGEEILTIKGYSLSHFLSQRITIPPINQAQDTIEGNTETIMKHYIKRNCLDIEGMEFPNFTVSENKNRGENIKWSSRYKNLAEELEKISRLTDMGFIIYPDFESKSYIFDVYNGRNFSVSQNIHPPVIFSSKFDNVKSQEYTDSLIGFGNYAIVAGQGEGIDREIIMMGTEASGFEKSVIFVDARDLEDSNDLPARGAAKLKEHERIISFSAEVLPTGPFKYQEDWDLGDIVTVQNKDWNVEVGTRITEVTEIYEAGGFRLSVIFGEEPLTLGEKIKRKIEDI</sequence>
<dbReference type="RefSeq" id="WP_075726957.1">
    <property type="nucleotide sequence ID" value="NZ_LTDM01000032.1"/>
</dbReference>